<evidence type="ECO:0000259" key="3">
    <source>
        <dbReference type="Pfam" id="PF19305"/>
    </source>
</evidence>
<name>A0A939EFK3_9HYPH</name>
<evidence type="ECO:0000259" key="2">
    <source>
        <dbReference type="Pfam" id="PF03972"/>
    </source>
</evidence>
<dbReference type="InterPro" id="IPR045336">
    <property type="entry name" value="MmgE_PrpD_N"/>
</dbReference>
<evidence type="ECO:0000313" key="4">
    <source>
        <dbReference type="EMBL" id="MBN9672078.1"/>
    </source>
</evidence>
<dbReference type="InterPro" id="IPR045337">
    <property type="entry name" value="MmgE_PrpD_C"/>
</dbReference>
<dbReference type="PANTHER" id="PTHR16943">
    <property type="entry name" value="2-METHYLCITRATE DEHYDRATASE-RELATED"/>
    <property type="match status" value="1"/>
</dbReference>
<gene>
    <name evidence="4" type="ORF">JF539_17130</name>
</gene>
<reference evidence="4" key="1">
    <citation type="submission" date="2020-12" db="EMBL/GenBank/DDBJ databases">
        <title>Oil enriched cultivation method for isolating marine PHA-producing bacteria.</title>
        <authorList>
            <person name="Zheng W."/>
            <person name="Yu S."/>
            <person name="Huang Y."/>
        </authorList>
    </citation>
    <scope>NUCLEOTIDE SEQUENCE</scope>
    <source>
        <strain evidence="4">SY-2-12</strain>
    </source>
</reference>
<dbReference type="InterPro" id="IPR036148">
    <property type="entry name" value="MmgE/PrpD_sf"/>
</dbReference>
<proteinExistence type="inferred from homology"/>
<feature type="domain" description="MmgE/PrpD N-terminal" evidence="2">
    <location>
        <begin position="11"/>
        <end position="245"/>
    </location>
</feature>
<dbReference type="Pfam" id="PF03972">
    <property type="entry name" value="MmgE_PrpD_N"/>
    <property type="match status" value="1"/>
</dbReference>
<accession>A0A939EFK3</accession>
<dbReference type="Proteomes" id="UP000664096">
    <property type="component" value="Unassembled WGS sequence"/>
</dbReference>
<dbReference type="AlphaFoldDB" id="A0A939EFK3"/>
<dbReference type="InterPro" id="IPR042188">
    <property type="entry name" value="MmgE/PrpD_sf_2"/>
</dbReference>
<dbReference type="SUPFAM" id="SSF103378">
    <property type="entry name" value="2-methylcitrate dehydratase PrpD"/>
    <property type="match status" value="1"/>
</dbReference>
<dbReference type="Gene3D" id="3.30.1330.120">
    <property type="entry name" value="2-methylcitrate dehydratase PrpD"/>
    <property type="match status" value="1"/>
</dbReference>
<evidence type="ECO:0000313" key="5">
    <source>
        <dbReference type="Proteomes" id="UP000664096"/>
    </source>
</evidence>
<feature type="domain" description="MmgE/PrpD C-terminal" evidence="3">
    <location>
        <begin position="271"/>
        <end position="435"/>
    </location>
</feature>
<dbReference type="EMBL" id="JAEKJZ010000003">
    <property type="protein sequence ID" value="MBN9672078.1"/>
    <property type="molecule type" value="Genomic_DNA"/>
</dbReference>
<organism evidence="4 5">
    <name type="scientific">Roseibium aggregatum</name>
    <dbReference type="NCBI Taxonomy" id="187304"/>
    <lineage>
        <taxon>Bacteria</taxon>
        <taxon>Pseudomonadati</taxon>
        <taxon>Pseudomonadota</taxon>
        <taxon>Alphaproteobacteria</taxon>
        <taxon>Hyphomicrobiales</taxon>
        <taxon>Stappiaceae</taxon>
        <taxon>Roseibium</taxon>
    </lineage>
</organism>
<comment type="similarity">
    <text evidence="1">Belongs to the PrpD family.</text>
</comment>
<dbReference type="InterPro" id="IPR042183">
    <property type="entry name" value="MmgE/PrpD_sf_1"/>
</dbReference>
<dbReference type="InterPro" id="IPR005656">
    <property type="entry name" value="MmgE_PrpD"/>
</dbReference>
<evidence type="ECO:0000256" key="1">
    <source>
        <dbReference type="ARBA" id="ARBA00006174"/>
    </source>
</evidence>
<dbReference type="GO" id="GO:0016829">
    <property type="term" value="F:lyase activity"/>
    <property type="evidence" value="ECO:0007669"/>
    <property type="project" value="InterPro"/>
</dbReference>
<dbReference type="PANTHER" id="PTHR16943:SF8">
    <property type="entry name" value="2-METHYLCITRATE DEHYDRATASE"/>
    <property type="match status" value="1"/>
</dbReference>
<dbReference type="Pfam" id="PF19305">
    <property type="entry name" value="MmgE_PrpD_C"/>
    <property type="match status" value="1"/>
</dbReference>
<sequence length="459" mass="48143">MSSVQNESLSEQLADWIASVSPEDLPEATRGKVRDILTDIVGLCIAARKTDYVAAAKAANEAGDHIMIGHVERAAASSSALVNGTAAHGEDFDDTFEGGPVHSGVVVVPALLAASRACGFGNERLVLGLAVGTELLCRLAMTVPKAVHKAGFHPTAVLGAFAATAGICAACGADRKTTANALGVAGSMASGIIEYLGDGSWTKRMHPGWAAQSALKAYKLAAAGFVGPRFVFEGTHGAFKAFAPSIEADPEKLLGTLGRTWVMDTITFKPYPCGTMVQPYIDCAVASKKAGAVAEGIERIVCKTAEGIVHRLWEPLEIKRFPPTPYAAKFSVPYGVALGIVRGRAALGDFTDEAIRDEALLGVASKVDFEIDPDNPYPAAFTGHVRIEYANGQVREHEQGHMRGGVLEPLSRDEVDGKFRANAAFGGADDARIAKVLDICNRIAAGDPDGNLLEGLSFA</sequence>
<dbReference type="Gene3D" id="1.10.4100.10">
    <property type="entry name" value="2-methylcitrate dehydratase PrpD"/>
    <property type="match status" value="1"/>
</dbReference>
<comment type="caution">
    <text evidence="4">The sequence shown here is derived from an EMBL/GenBank/DDBJ whole genome shotgun (WGS) entry which is preliminary data.</text>
</comment>
<protein>
    <submittedName>
        <fullName evidence="4">MmgE/PrpD family protein</fullName>
    </submittedName>
</protein>